<dbReference type="AlphaFoldDB" id="A0A9X2FEM4"/>
<feature type="transmembrane region" description="Helical" evidence="2">
    <location>
        <begin position="180"/>
        <end position="203"/>
    </location>
</feature>
<dbReference type="InterPro" id="IPR016024">
    <property type="entry name" value="ARM-type_fold"/>
</dbReference>
<dbReference type="InterPro" id="IPR011635">
    <property type="entry name" value="CARDB"/>
</dbReference>
<evidence type="ECO:0000259" key="3">
    <source>
        <dbReference type="Pfam" id="PF07705"/>
    </source>
</evidence>
<keyword evidence="2" id="KW-1133">Transmembrane helix</keyword>
<dbReference type="EMBL" id="JAMXLR010000077">
    <property type="protein sequence ID" value="MCO6046642.1"/>
    <property type="molecule type" value="Genomic_DNA"/>
</dbReference>
<feature type="transmembrane region" description="Helical" evidence="2">
    <location>
        <begin position="146"/>
        <end position="168"/>
    </location>
</feature>
<dbReference type="InterPro" id="IPR013783">
    <property type="entry name" value="Ig-like_fold"/>
</dbReference>
<organism evidence="4 5">
    <name type="scientific">Aeoliella straminimaris</name>
    <dbReference type="NCBI Taxonomy" id="2954799"/>
    <lineage>
        <taxon>Bacteria</taxon>
        <taxon>Pseudomonadati</taxon>
        <taxon>Planctomycetota</taxon>
        <taxon>Planctomycetia</taxon>
        <taxon>Pirellulales</taxon>
        <taxon>Lacipirellulaceae</taxon>
        <taxon>Aeoliella</taxon>
    </lineage>
</organism>
<evidence type="ECO:0000313" key="5">
    <source>
        <dbReference type="Proteomes" id="UP001155241"/>
    </source>
</evidence>
<dbReference type="Gene3D" id="2.60.40.10">
    <property type="entry name" value="Immunoglobulins"/>
    <property type="match status" value="1"/>
</dbReference>
<protein>
    <recommendedName>
        <fullName evidence="3">CARDB domain-containing protein</fullName>
    </recommendedName>
</protein>
<comment type="caution">
    <text evidence="4">The sequence shown here is derived from an EMBL/GenBank/DDBJ whole genome shotgun (WGS) entry which is preliminary data.</text>
</comment>
<evidence type="ECO:0000256" key="2">
    <source>
        <dbReference type="SAM" id="Phobius"/>
    </source>
</evidence>
<accession>A0A9X2FEM4</accession>
<feature type="transmembrane region" description="Helical" evidence="2">
    <location>
        <begin position="54"/>
        <end position="78"/>
    </location>
</feature>
<gene>
    <name evidence="4" type="ORF">NG895_22330</name>
</gene>
<feature type="transmembrane region" description="Helical" evidence="2">
    <location>
        <begin position="115"/>
        <end position="134"/>
    </location>
</feature>
<keyword evidence="5" id="KW-1185">Reference proteome</keyword>
<sequence>MRLMLAQYGGYGSGIAAILGLIVLVAMAVAIGGIVVVIWRRIHESSSPIWRPMLLWCIGVLGALYGIYWLAALMLIGNGRSVFDETIDKWVAAGVLVAVLGFLPGVFVERAHPGWGAGWMALLATLFAVALLFMRSLSSDIYAWTLYGLAAGVLLPLWLAALSIWWTAPRPKGLRYTTRDLLMVLGIAAACFGTLGAVVHNAYFSDAREQQRIGRMMQESEDARNAAIEKLDELVEAAEGSDDRDFELAKAQFLQLLELDRDPFCVMAANGDAISSILDRIETTTSTQARKELLCLLASPEMWNKGHNSGPGNTSRVVAIVRDTNQSIPVRRAATQVLLNWGNWHAATSVLFKLPDRTKIGPAVVEFIVAASADPNEQYRFRAVAKGSEQVIHTLPRIMPRRDDCLPALIALLNHPCPWCETVEAAAQTVGNLGAAGRPALPALRVAATSNYPSLSRYAKRSIAQIEQFESRSDPLAAHRTRSPQTAEGDALPAQEPSERSQLPDLEVVDVFLHNGSYLRARVRNNGAMPATGASVRFETEDLTGNFRGLTLGPGQVGVATSGRSRPGTHVVKVTVDPDNVVSEADELNNTMEVSLTWLEK</sequence>
<feature type="transmembrane region" description="Helical" evidence="2">
    <location>
        <begin position="15"/>
        <end position="42"/>
    </location>
</feature>
<feature type="transmembrane region" description="Helical" evidence="2">
    <location>
        <begin position="90"/>
        <end position="108"/>
    </location>
</feature>
<dbReference type="Pfam" id="PF07705">
    <property type="entry name" value="CARDB"/>
    <property type="match status" value="1"/>
</dbReference>
<dbReference type="InterPro" id="IPR011989">
    <property type="entry name" value="ARM-like"/>
</dbReference>
<feature type="region of interest" description="Disordered" evidence="1">
    <location>
        <begin position="470"/>
        <end position="505"/>
    </location>
</feature>
<dbReference type="Proteomes" id="UP001155241">
    <property type="component" value="Unassembled WGS sequence"/>
</dbReference>
<name>A0A9X2FEM4_9BACT</name>
<keyword evidence="2" id="KW-0472">Membrane</keyword>
<feature type="domain" description="CARDB" evidence="3">
    <location>
        <begin position="515"/>
        <end position="592"/>
    </location>
</feature>
<evidence type="ECO:0000313" key="4">
    <source>
        <dbReference type="EMBL" id="MCO6046642.1"/>
    </source>
</evidence>
<evidence type="ECO:0000256" key="1">
    <source>
        <dbReference type="SAM" id="MobiDB-lite"/>
    </source>
</evidence>
<dbReference type="RefSeq" id="WP_252854757.1">
    <property type="nucleotide sequence ID" value="NZ_JAMXLR010000077.1"/>
</dbReference>
<proteinExistence type="predicted"/>
<keyword evidence="2" id="KW-0812">Transmembrane</keyword>
<reference evidence="4" key="1">
    <citation type="submission" date="2022-06" db="EMBL/GenBank/DDBJ databases">
        <title>Aeoliella straminimaris, a novel planctomycete from sediments.</title>
        <authorList>
            <person name="Vitorino I.R."/>
            <person name="Lage O.M."/>
        </authorList>
    </citation>
    <scope>NUCLEOTIDE SEQUENCE</scope>
    <source>
        <strain evidence="4">ICT_H6.2</strain>
    </source>
</reference>
<dbReference type="Gene3D" id="1.25.10.10">
    <property type="entry name" value="Leucine-rich Repeat Variant"/>
    <property type="match status" value="1"/>
</dbReference>
<dbReference type="SUPFAM" id="SSF48371">
    <property type="entry name" value="ARM repeat"/>
    <property type="match status" value="1"/>
</dbReference>